<dbReference type="PANTHER" id="PTHR44427">
    <property type="entry name" value="CARCINOEMBRYONIC ANTIGEN-RELATED CELL ADHESION MOLECULE 19"/>
    <property type="match status" value="1"/>
</dbReference>
<keyword evidence="3" id="KW-0393">Immunoglobulin domain</keyword>
<comment type="caution">
    <text evidence="7">The sequence shown here is derived from an EMBL/GenBank/DDBJ whole genome shotgun (WGS) entry which is preliminary data.</text>
</comment>
<evidence type="ECO:0000256" key="3">
    <source>
        <dbReference type="ARBA" id="ARBA00023319"/>
    </source>
</evidence>
<evidence type="ECO:0000256" key="1">
    <source>
        <dbReference type="ARBA" id="ARBA00022729"/>
    </source>
</evidence>
<name>A0AAW1AXE9_CROAD</name>
<gene>
    <name evidence="7" type="ORF">NXF25_014923</name>
</gene>
<dbReference type="PANTHER" id="PTHR44427:SF1">
    <property type="entry name" value="CARCINOEMBRYONIC ANTIGEN-RELATED CELL ADHESION MOLECULE 1"/>
    <property type="match status" value="1"/>
</dbReference>
<evidence type="ECO:0000256" key="2">
    <source>
        <dbReference type="ARBA" id="ARBA00023180"/>
    </source>
</evidence>
<dbReference type="InterPro" id="IPR050831">
    <property type="entry name" value="CEA_cell_adhesion"/>
</dbReference>
<proteinExistence type="inferred from homology"/>
<dbReference type="Pfam" id="PF07686">
    <property type="entry name" value="V-set"/>
    <property type="match status" value="1"/>
</dbReference>
<organism evidence="7 8">
    <name type="scientific">Crotalus adamanteus</name>
    <name type="common">Eastern diamondback rattlesnake</name>
    <dbReference type="NCBI Taxonomy" id="8729"/>
    <lineage>
        <taxon>Eukaryota</taxon>
        <taxon>Metazoa</taxon>
        <taxon>Chordata</taxon>
        <taxon>Craniata</taxon>
        <taxon>Vertebrata</taxon>
        <taxon>Euteleostomi</taxon>
        <taxon>Lepidosauria</taxon>
        <taxon>Squamata</taxon>
        <taxon>Bifurcata</taxon>
        <taxon>Unidentata</taxon>
        <taxon>Episquamata</taxon>
        <taxon>Toxicofera</taxon>
        <taxon>Serpentes</taxon>
        <taxon>Colubroidea</taxon>
        <taxon>Viperidae</taxon>
        <taxon>Crotalinae</taxon>
        <taxon>Crotalus</taxon>
    </lineage>
</organism>
<comment type="similarity">
    <text evidence="4">Belongs to the immunoglobulin superfamily. CEA family.</text>
</comment>
<dbReference type="SUPFAM" id="SSF48726">
    <property type="entry name" value="Immunoglobulin"/>
    <property type="match status" value="1"/>
</dbReference>
<dbReference type="EMBL" id="JAOTOJ010000011">
    <property type="protein sequence ID" value="KAK9394395.1"/>
    <property type="molecule type" value="Genomic_DNA"/>
</dbReference>
<dbReference type="InterPro" id="IPR013106">
    <property type="entry name" value="Ig_V-set"/>
</dbReference>
<feature type="signal peptide" evidence="5">
    <location>
        <begin position="1"/>
        <end position="22"/>
    </location>
</feature>
<keyword evidence="2" id="KW-0325">Glycoprotein</keyword>
<evidence type="ECO:0000256" key="4">
    <source>
        <dbReference type="ARBA" id="ARBA00038222"/>
    </source>
</evidence>
<dbReference type="AlphaFoldDB" id="A0AAW1AXE9"/>
<accession>A0AAW1AXE9</accession>
<keyword evidence="7" id="KW-0635">Pregnancy</keyword>
<keyword evidence="8" id="KW-1185">Reference proteome</keyword>
<protein>
    <submittedName>
        <fullName evidence="7">Pregnancy-specific beta-1-glycoprotein 11-like</fullName>
    </submittedName>
</protein>
<sequence>MRWSGLILAVLTLASNFHPSEALRIVQFPPNPQVGRTVFLHVEDAQFPIQCDWFRGNGVNRNRQILKTEYNQVTARGPAYTGREDLWRGCALKIQNVQASDSGPYTLSMLELRGSEFITAVGHLQVSS</sequence>
<reference evidence="7 8" key="1">
    <citation type="journal article" date="2024" name="Proc. Natl. Acad. Sci. U.S.A.">
        <title>The genetic regulatory architecture and epigenomic basis for age-related changes in rattlesnake venom.</title>
        <authorList>
            <person name="Hogan M.P."/>
            <person name="Holding M.L."/>
            <person name="Nystrom G.S."/>
            <person name="Colston T.J."/>
            <person name="Bartlett D.A."/>
            <person name="Mason A.J."/>
            <person name="Ellsworth S.A."/>
            <person name="Rautsaw R.M."/>
            <person name="Lawrence K.C."/>
            <person name="Strickland J.L."/>
            <person name="He B."/>
            <person name="Fraser P."/>
            <person name="Margres M.J."/>
            <person name="Gilbert D.M."/>
            <person name="Gibbs H.L."/>
            <person name="Parkinson C.L."/>
            <person name="Rokyta D.R."/>
        </authorList>
    </citation>
    <scope>NUCLEOTIDE SEQUENCE [LARGE SCALE GENOMIC DNA]</scope>
    <source>
        <strain evidence="7">DRR0105</strain>
    </source>
</reference>
<dbReference type="InterPro" id="IPR013783">
    <property type="entry name" value="Ig-like_fold"/>
</dbReference>
<evidence type="ECO:0000313" key="7">
    <source>
        <dbReference type="EMBL" id="KAK9394395.1"/>
    </source>
</evidence>
<dbReference type="Proteomes" id="UP001474421">
    <property type="component" value="Unassembled WGS sequence"/>
</dbReference>
<feature type="chain" id="PRO_5043990692" evidence="5">
    <location>
        <begin position="23"/>
        <end position="128"/>
    </location>
</feature>
<evidence type="ECO:0000313" key="8">
    <source>
        <dbReference type="Proteomes" id="UP001474421"/>
    </source>
</evidence>
<feature type="domain" description="Immunoglobulin V-set" evidence="6">
    <location>
        <begin position="48"/>
        <end position="114"/>
    </location>
</feature>
<dbReference type="InterPro" id="IPR036179">
    <property type="entry name" value="Ig-like_dom_sf"/>
</dbReference>
<evidence type="ECO:0000256" key="5">
    <source>
        <dbReference type="SAM" id="SignalP"/>
    </source>
</evidence>
<evidence type="ECO:0000259" key="6">
    <source>
        <dbReference type="Pfam" id="PF07686"/>
    </source>
</evidence>
<keyword evidence="1 5" id="KW-0732">Signal</keyword>
<dbReference type="Gene3D" id="2.60.40.10">
    <property type="entry name" value="Immunoglobulins"/>
    <property type="match status" value="1"/>
</dbReference>